<gene>
    <name evidence="7" type="ORF">HPBE_LOCUS22066</name>
</gene>
<dbReference type="PANTHER" id="PTHR22594:SF34">
    <property type="entry name" value="ASPARAGINE--TRNA LIGASE, MITOCHONDRIAL-RELATED"/>
    <property type="match status" value="1"/>
</dbReference>
<dbReference type="GO" id="GO:0005524">
    <property type="term" value="F:ATP binding"/>
    <property type="evidence" value="ECO:0007669"/>
    <property type="project" value="UniProtKB-KW"/>
</dbReference>
<organism evidence="8 9">
    <name type="scientific">Heligmosomoides polygyrus</name>
    <name type="common">Parasitic roundworm</name>
    <dbReference type="NCBI Taxonomy" id="6339"/>
    <lineage>
        <taxon>Eukaryota</taxon>
        <taxon>Metazoa</taxon>
        <taxon>Ecdysozoa</taxon>
        <taxon>Nematoda</taxon>
        <taxon>Chromadorea</taxon>
        <taxon>Rhabditida</taxon>
        <taxon>Rhabditina</taxon>
        <taxon>Rhabditomorpha</taxon>
        <taxon>Strongyloidea</taxon>
        <taxon>Heligmosomidae</taxon>
        <taxon>Heligmosomoides</taxon>
    </lineage>
</organism>
<dbReference type="InterPro" id="IPR045864">
    <property type="entry name" value="aa-tRNA-synth_II/BPL/LPL"/>
</dbReference>
<keyword evidence="2" id="KW-0547">Nucleotide-binding</keyword>
<keyword evidence="1" id="KW-0436">Ligase</keyword>
<dbReference type="SUPFAM" id="SSF55681">
    <property type="entry name" value="Class II aaRS and biotin synthetases"/>
    <property type="match status" value="1"/>
</dbReference>
<evidence type="ECO:0000256" key="5">
    <source>
        <dbReference type="ARBA" id="ARBA00023146"/>
    </source>
</evidence>
<dbReference type="OrthoDB" id="360585at2759"/>
<dbReference type="Gene3D" id="3.30.930.10">
    <property type="entry name" value="Bira Bifunctional Protein, Domain 2"/>
    <property type="match status" value="2"/>
</dbReference>
<reference evidence="7 8" key="1">
    <citation type="submission" date="2018-11" db="EMBL/GenBank/DDBJ databases">
        <authorList>
            <consortium name="Pathogen Informatics"/>
        </authorList>
    </citation>
    <scope>NUCLEOTIDE SEQUENCE [LARGE SCALE GENOMIC DNA]</scope>
</reference>
<proteinExistence type="predicted"/>
<accession>A0A183GHL9</accession>
<accession>A0A3P8G6G8</accession>
<dbReference type="AlphaFoldDB" id="A0A183GHL9"/>
<feature type="domain" description="Aminoacyl-transfer RNA synthetases class-II family profile" evidence="6">
    <location>
        <begin position="56"/>
        <end position="304"/>
    </location>
</feature>
<evidence type="ECO:0000256" key="3">
    <source>
        <dbReference type="ARBA" id="ARBA00022840"/>
    </source>
</evidence>
<evidence type="ECO:0000313" key="7">
    <source>
        <dbReference type="EMBL" id="VDP30103.1"/>
    </source>
</evidence>
<evidence type="ECO:0000313" key="9">
    <source>
        <dbReference type="WBParaSite" id="HPBE_0002206701-mRNA-1"/>
    </source>
</evidence>
<reference evidence="9" key="2">
    <citation type="submission" date="2019-09" db="UniProtKB">
        <authorList>
            <consortium name="WormBaseParasite"/>
        </authorList>
    </citation>
    <scope>IDENTIFICATION</scope>
</reference>
<evidence type="ECO:0000256" key="4">
    <source>
        <dbReference type="ARBA" id="ARBA00022917"/>
    </source>
</evidence>
<protein>
    <submittedName>
        <fullName evidence="9">AA_TRNA_LIGASE_II domain-containing protein</fullName>
    </submittedName>
</protein>
<evidence type="ECO:0000313" key="8">
    <source>
        <dbReference type="Proteomes" id="UP000050761"/>
    </source>
</evidence>
<dbReference type="PANTHER" id="PTHR22594">
    <property type="entry name" value="ASPARTYL/LYSYL-TRNA SYNTHETASE"/>
    <property type="match status" value="1"/>
</dbReference>
<dbReference type="PROSITE" id="PS50862">
    <property type="entry name" value="AA_TRNA_LIGASE_II"/>
    <property type="match status" value="1"/>
</dbReference>
<dbReference type="GO" id="GO:0004816">
    <property type="term" value="F:asparagine-tRNA ligase activity"/>
    <property type="evidence" value="ECO:0007669"/>
    <property type="project" value="TreeGrafter"/>
</dbReference>
<evidence type="ECO:0000256" key="1">
    <source>
        <dbReference type="ARBA" id="ARBA00022598"/>
    </source>
</evidence>
<keyword evidence="4" id="KW-0648">Protein biosynthesis</keyword>
<dbReference type="InterPro" id="IPR006195">
    <property type="entry name" value="aa-tRNA-synth_II"/>
</dbReference>
<keyword evidence="8" id="KW-1185">Reference proteome</keyword>
<sequence length="314" mass="35552">IFSIHNEGRSALVPFFRDLIPFVADRQVPRYSSLSADHLRKAVHLRARSPAFAALLRLRSRLLLKAHEYFTSRGYVHIDTPLITRNDCEGAGETFCVAATSSSIRDEFFDEDNVYLSVSGQLHLEAMVSGISRVYTVSTGIRADKQQSRNHLTEFKMIEAELAFCDVCLICSYRFTSAAEVLISPRISTQIALPSGFLQLCVNHYNSPVFITHFPTKQKPFYMMRSADDGLTESFDLLCPVVGEIAGGSIREPSFETLQKRNENITWYLELRKRGKPISGGFGLGFERLLQFLLGIPNIKDTIPFPRWFKHCQC</sequence>
<dbReference type="InterPro" id="IPR004364">
    <property type="entry name" value="Aa-tRNA-synt_II"/>
</dbReference>
<dbReference type="GO" id="GO:0005739">
    <property type="term" value="C:mitochondrion"/>
    <property type="evidence" value="ECO:0007669"/>
    <property type="project" value="TreeGrafter"/>
</dbReference>
<dbReference type="Pfam" id="PF00152">
    <property type="entry name" value="tRNA-synt_2"/>
    <property type="match status" value="2"/>
</dbReference>
<keyword evidence="5" id="KW-0030">Aminoacyl-tRNA synthetase</keyword>
<name>A0A183GHL9_HELPZ</name>
<dbReference type="GO" id="GO:0006421">
    <property type="term" value="P:asparaginyl-tRNA aminoacylation"/>
    <property type="evidence" value="ECO:0007669"/>
    <property type="project" value="TreeGrafter"/>
</dbReference>
<dbReference type="EMBL" id="UZAH01033615">
    <property type="protein sequence ID" value="VDP30103.1"/>
    <property type="molecule type" value="Genomic_DNA"/>
</dbReference>
<evidence type="ECO:0000256" key="2">
    <source>
        <dbReference type="ARBA" id="ARBA00022741"/>
    </source>
</evidence>
<dbReference type="WBParaSite" id="HPBE_0002206701-mRNA-1">
    <property type="protein sequence ID" value="HPBE_0002206701-mRNA-1"/>
    <property type="gene ID" value="HPBE_0002206701"/>
</dbReference>
<evidence type="ECO:0000259" key="6">
    <source>
        <dbReference type="PROSITE" id="PS50862"/>
    </source>
</evidence>
<keyword evidence="3" id="KW-0067">ATP-binding</keyword>
<dbReference type="Proteomes" id="UP000050761">
    <property type="component" value="Unassembled WGS sequence"/>
</dbReference>